<sequence>MLHDKKKNNFYIRPMPPNLRIKGVSKTIQPPSSTTPCTQDGQDKKLSAIILYLLKGSFTSDTFQETNCPKLRKQNCLLLIV</sequence>
<dbReference type="Proteomes" id="UP001054945">
    <property type="component" value="Unassembled WGS sequence"/>
</dbReference>
<keyword evidence="2" id="KW-1185">Reference proteome</keyword>
<evidence type="ECO:0000313" key="2">
    <source>
        <dbReference type="Proteomes" id="UP001054945"/>
    </source>
</evidence>
<proteinExistence type="predicted"/>
<comment type="caution">
    <text evidence="1">The sequence shown here is derived from an EMBL/GenBank/DDBJ whole genome shotgun (WGS) entry which is preliminary data.</text>
</comment>
<reference evidence="1 2" key="1">
    <citation type="submission" date="2021-06" db="EMBL/GenBank/DDBJ databases">
        <title>Caerostris extrusa draft genome.</title>
        <authorList>
            <person name="Kono N."/>
            <person name="Arakawa K."/>
        </authorList>
    </citation>
    <scope>NUCLEOTIDE SEQUENCE [LARGE SCALE GENOMIC DNA]</scope>
</reference>
<evidence type="ECO:0000313" key="1">
    <source>
        <dbReference type="EMBL" id="GIZ01123.1"/>
    </source>
</evidence>
<accession>A0AAV4Y142</accession>
<dbReference type="EMBL" id="BPLR01001257">
    <property type="protein sequence ID" value="GIZ01123.1"/>
    <property type="molecule type" value="Genomic_DNA"/>
</dbReference>
<protein>
    <submittedName>
        <fullName evidence="1">Uncharacterized protein</fullName>
    </submittedName>
</protein>
<gene>
    <name evidence="1" type="ORF">CEXT_127041</name>
</gene>
<organism evidence="1 2">
    <name type="scientific">Caerostris extrusa</name>
    <name type="common">Bark spider</name>
    <name type="synonym">Caerostris bankana</name>
    <dbReference type="NCBI Taxonomy" id="172846"/>
    <lineage>
        <taxon>Eukaryota</taxon>
        <taxon>Metazoa</taxon>
        <taxon>Ecdysozoa</taxon>
        <taxon>Arthropoda</taxon>
        <taxon>Chelicerata</taxon>
        <taxon>Arachnida</taxon>
        <taxon>Araneae</taxon>
        <taxon>Araneomorphae</taxon>
        <taxon>Entelegynae</taxon>
        <taxon>Araneoidea</taxon>
        <taxon>Araneidae</taxon>
        <taxon>Caerostris</taxon>
    </lineage>
</organism>
<name>A0AAV4Y142_CAEEX</name>
<dbReference type="AlphaFoldDB" id="A0AAV4Y142"/>